<evidence type="ECO:0000313" key="5">
    <source>
        <dbReference type="Proteomes" id="UP000193006"/>
    </source>
</evidence>
<keyword evidence="5" id="KW-1185">Reference proteome</keyword>
<evidence type="ECO:0000256" key="3">
    <source>
        <dbReference type="PIRSR" id="PIRSR016184-1"/>
    </source>
</evidence>
<dbReference type="GO" id="GO:0016853">
    <property type="term" value="F:isomerase activity"/>
    <property type="evidence" value="ECO:0007669"/>
    <property type="project" value="UniProtKB-KW"/>
</dbReference>
<dbReference type="Proteomes" id="UP000193006">
    <property type="component" value="Chromosome"/>
</dbReference>
<keyword evidence="2 4" id="KW-0413">Isomerase</keyword>
<dbReference type="EC" id="5.1.-.-" evidence="4"/>
<dbReference type="Pfam" id="PF02567">
    <property type="entry name" value="PhzC-PhzF"/>
    <property type="match status" value="1"/>
</dbReference>
<dbReference type="NCBIfam" id="TIGR00654">
    <property type="entry name" value="PhzF_family"/>
    <property type="match status" value="1"/>
</dbReference>
<dbReference type="PANTHER" id="PTHR13774">
    <property type="entry name" value="PHENAZINE BIOSYNTHESIS PROTEIN"/>
    <property type="match status" value="1"/>
</dbReference>
<dbReference type="PIRSF" id="PIRSF016184">
    <property type="entry name" value="PhzC_PhzF"/>
    <property type="match status" value="1"/>
</dbReference>
<accession>A0A1X9MFU4</accession>
<gene>
    <name evidence="4" type="primary">yddE</name>
    <name evidence="4" type="ORF">BkAM31D_22045</name>
</gene>
<dbReference type="SUPFAM" id="SSF54506">
    <property type="entry name" value="Diaminopimelate epimerase-like"/>
    <property type="match status" value="1"/>
</dbReference>
<evidence type="ECO:0000256" key="1">
    <source>
        <dbReference type="ARBA" id="ARBA00008270"/>
    </source>
</evidence>
<dbReference type="EMBL" id="CP020814">
    <property type="protein sequence ID" value="ARK32319.1"/>
    <property type="molecule type" value="Genomic_DNA"/>
</dbReference>
<evidence type="ECO:0000313" key="4">
    <source>
        <dbReference type="EMBL" id="ARK32319.1"/>
    </source>
</evidence>
<dbReference type="GO" id="GO:0005737">
    <property type="term" value="C:cytoplasm"/>
    <property type="evidence" value="ECO:0007669"/>
    <property type="project" value="TreeGrafter"/>
</dbReference>
<name>A0A1X9MFU4_9BACI</name>
<proteinExistence type="inferred from homology"/>
<comment type="similarity">
    <text evidence="1">Belongs to the PhzF family.</text>
</comment>
<dbReference type="AlphaFoldDB" id="A0A1X9MFU4"/>
<dbReference type="Gene3D" id="3.10.310.10">
    <property type="entry name" value="Diaminopimelate Epimerase, Chain A, domain 1"/>
    <property type="match status" value="2"/>
</dbReference>
<organism evidence="4 5">
    <name type="scientific">Halalkalibacter krulwichiae</name>
    <dbReference type="NCBI Taxonomy" id="199441"/>
    <lineage>
        <taxon>Bacteria</taxon>
        <taxon>Bacillati</taxon>
        <taxon>Bacillota</taxon>
        <taxon>Bacilli</taxon>
        <taxon>Bacillales</taxon>
        <taxon>Bacillaceae</taxon>
        <taxon>Halalkalibacter</taxon>
    </lineage>
</organism>
<reference evidence="4 5" key="1">
    <citation type="submission" date="2017-04" db="EMBL/GenBank/DDBJ databases">
        <title>Bacillus krulwichiae AM31D Genome sequencing and assembly.</title>
        <authorList>
            <person name="Krulwich T.A."/>
            <person name="Anastor L."/>
            <person name="Ehrlich R."/>
            <person name="Ehrlich G.D."/>
            <person name="Janto B."/>
        </authorList>
    </citation>
    <scope>NUCLEOTIDE SEQUENCE [LARGE SCALE GENOMIC DNA]</scope>
    <source>
        <strain evidence="4 5">AM31D</strain>
    </source>
</reference>
<feature type="active site" evidence="3">
    <location>
        <position position="59"/>
    </location>
</feature>
<sequence>MYNLLKTGGEMTRMRIPIYQVDAFTNEQFKGNPAAICPLQDWIKEDVMQKIAAENNLSETAFFVKKDDAYELRWFTPKGEVDLCGHATLAAAYVICTYIEENVKKITFKTKSGLLEVSKDGGLFTLSFPSREGAKCDTPEELIKGLGKAPIEVYKSRDYLAVFDTEQDILDLELNIDELKKLDGFGVIVTAKGEDVDFVSRFFAPKAGIDEDPVTGSAHCTLVPYWKNKLNKNQFVAWQLSERGGKLYCTDVGETVKIAGEAVSYLEGFINV</sequence>
<protein>
    <submittedName>
        <fullName evidence="4">Putative isomerase YddE</fullName>
        <ecNumber evidence="4">5.1.-.-</ecNumber>
    </submittedName>
</protein>
<dbReference type="InterPro" id="IPR003719">
    <property type="entry name" value="Phenazine_PhzF-like"/>
</dbReference>
<dbReference type="KEGG" id="bkw:BkAM31D_22045"/>
<dbReference type="PANTHER" id="PTHR13774:SF17">
    <property type="entry name" value="PHENAZINE BIOSYNTHESIS-LIKE DOMAIN-CONTAINING PROTEIN"/>
    <property type="match status" value="1"/>
</dbReference>
<evidence type="ECO:0000256" key="2">
    <source>
        <dbReference type="ARBA" id="ARBA00023235"/>
    </source>
</evidence>